<dbReference type="FunFam" id="3.40.50.12780:FF:000013">
    <property type="entry name" value="Long-chain-fatty-acid--AMP ligase FadD32"/>
    <property type="match status" value="1"/>
</dbReference>
<evidence type="ECO:0000256" key="4">
    <source>
        <dbReference type="ARBA" id="ARBA00023098"/>
    </source>
</evidence>
<evidence type="ECO:0000259" key="5">
    <source>
        <dbReference type="Pfam" id="PF00501"/>
    </source>
</evidence>
<dbReference type="InterPro" id="IPR045851">
    <property type="entry name" value="AMP-bd_C_sf"/>
</dbReference>
<comment type="caution">
    <text evidence="7">The sequence shown here is derived from an EMBL/GenBank/DDBJ whole genome shotgun (WGS) entry which is preliminary data.</text>
</comment>
<dbReference type="Pfam" id="PF23024">
    <property type="entry name" value="AMP-dom_DIP2-like"/>
    <property type="match status" value="1"/>
</dbReference>
<dbReference type="AlphaFoldDB" id="A0A3D9SLC9"/>
<dbReference type="InterPro" id="IPR042099">
    <property type="entry name" value="ANL_N_sf"/>
</dbReference>
<evidence type="ECO:0000256" key="1">
    <source>
        <dbReference type="ARBA" id="ARBA00006432"/>
    </source>
</evidence>
<evidence type="ECO:0000313" key="7">
    <source>
        <dbReference type="EMBL" id="REE94713.1"/>
    </source>
</evidence>
<dbReference type="GO" id="GO:0016874">
    <property type="term" value="F:ligase activity"/>
    <property type="evidence" value="ECO:0007669"/>
    <property type="project" value="UniProtKB-KW"/>
</dbReference>
<feature type="domain" description="AMP-binding enzyme C-terminal" evidence="6">
    <location>
        <begin position="468"/>
        <end position="583"/>
    </location>
</feature>
<dbReference type="GO" id="GO:0071766">
    <property type="term" value="P:Actinobacterium-type cell wall biogenesis"/>
    <property type="evidence" value="ECO:0007669"/>
    <property type="project" value="UniProtKB-ARBA"/>
</dbReference>
<reference evidence="7 8" key="1">
    <citation type="submission" date="2018-08" db="EMBL/GenBank/DDBJ databases">
        <title>Sequencing the genomes of 1000 actinobacteria strains.</title>
        <authorList>
            <person name="Klenk H.-P."/>
        </authorList>
    </citation>
    <scope>NUCLEOTIDE SEQUENCE [LARGE SCALE GENOMIC DNA]</scope>
    <source>
        <strain evidence="7 8">DSM 43927</strain>
    </source>
</reference>
<accession>A0A3D9SLC9</accession>
<feature type="domain" description="AMP-dependent synthetase/ligase" evidence="5">
    <location>
        <begin position="20"/>
        <end position="420"/>
    </location>
</feature>
<sequence length="588" mass="64125">MPTPPMLPEVDRTPLINRLARWAREYPDDLAYTFVDYGTDADGVSIDLTWRELDERARAVGAALRRVCEPGQRVAILAPQCMEYVVAFFGIMYARAIGVPLFSPDLPGHAERLLAVYTDADPTCVLTTSSVTTQVEGFLDQNPVPRPKEILAVDTIEAAPADWTPEPAEPDEIAYLQYTSGSTRTPAGVIITHGNFAANATQLYGAFDGTPRTSTGVMWLPLFHDMGLVSVAGLPMVYANHGTFMDPVAFIMRPVRWLEVMSRHTDVFTGGPNFAYEYLTATVTEEEKARLDLSGVSVFMNGAEPIRPSTMEDFLAAFASCGMTAESQVPAYGLAEATVYVTASRRDRLPTTTAFDREGLKQGVARPCDPDDDDASVLVGCGAPWGQYALVVDPETRLARPDGHVGEIWVHGPNVAAGYWGRPETTAELFQATLAEPAPGMPATPWMRTGDLGLWHDGELYVTGRIKDLIIVDGRNHYPQDLEYTAYTAHAAIRGDYAAAFAITDDDTEGVVIVAERNRRVPIAQLDLEEVATAVRAAVKHQHDLRLTDFVLLEPGGLLRTSSAKVARAACKQAYLDDSLSTTARRQG</sequence>
<dbReference type="Gene3D" id="3.40.50.12780">
    <property type="entry name" value="N-terminal domain of ligase-like"/>
    <property type="match status" value="1"/>
</dbReference>
<protein>
    <submittedName>
        <fullName evidence="7">Fatty acid CoA ligase FadD32</fullName>
    </submittedName>
</protein>
<dbReference type="GO" id="GO:0006633">
    <property type="term" value="P:fatty acid biosynthetic process"/>
    <property type="evidence" value="ECO:0007669"/>
    <property type="project" value="TreeGrafter"/>
</dbReference>
<comment type="similarity">
    <text evidence="1">Belongs to the ATP-dependent AMP-binding enzyme family.</text>
</comment>
<dbReference type="InterPro" id="IPR000873">
    <property type="entry name" value="AMP-dep_synth/lig_dom"/>
</dbReference>
<dbReference type="Proteomes" id="UP000256661">
    <property type="component" value="Unassembled WGS sequence"/>
</dbReference>
<dbReference type="GO" id="GO:0005886">
    <property type="term" value="C:plasma membrane"/>
    <property type="evidence" value="ECO:0007669"/>
    <property type="project" value="TreeGrafter"/>
</dbReference>
<dbReference type="PANTHER" id="PTHR22754">
    <property type="entry name" value="DISCO-INTERACTING PROTEIN 2 DIP2 -RELATED"/>
    <property type="match status" value="1"/>
</dbReference>
<name>A0A3D9SLC9_9ACTN</name>
<organism evidence="7 8">
    <name type="scientific">Thermomonospora umbrina</name>
    <dbReference type="NCBI Taxonomy" id="111806"/>
    <lineage>
        <taxon>Bacteria</taxon>
        <taxon>Bacillati</taxon>
        <taxon>Actinomycetota</taxon>
        <taxon>Actinomycetes</taxon>
        <taxon>Streptosporangiales</taxon>
        <taxon>Thermomonosporaceae</taxon>
        <taxon>Thermomonospora</taxon>
    </lineage>
</organism>
<dbReference type="Gene3D" id="3.30.300.30">
    <property type="match status" value="1"/>
</dbReference>
<dbReference type="SUPFAM" id="SSF56801">
    <property type="entry name" value="Acetyl-CoA synthetase-like"/>
    <property type="match status" value="1"/>
</dbReference>
<dbReference type="CDD" id="cd05931">
    <property type="entry name" value="FAAL"/>
    <property type="match status" value="1"/>
</dbReference>
<dbReference type="Pfam" id="PF00501">
    <property type="entry name" value="AMP-binding"/>
    <property type="match status" value="1"/>
</dbReference>
<keyword evidence="2 7" id="KW-0436">Ligase</keyword>
<dbReference type="GO" id="GO:0070566">
    <property type="term" value="F:adenylyltransferase activity"/>
    <property type="evidence" value="ECO:0007669"/>
    <property type="project" value="TreeGrafter"/>
</dbReference>
<evidence type="ECO:0000256" key="3">
    <source>
        <dbReference type="ARBA" id="ARBA00022832"/>
    </source>
</evidence>
<keyword evidence="4" id="KW-0443">Lipid metabolism</keyword>
<keyword evidence="3" id="KW-0276">Fatty acid metabolism</keyword>
<dbReference type="PANTHER" id="PTHR22754:SF32">
    <property type="entry name" value="DISCO-INTERACTING PROTEIN 2"/>
    <property type="match status" value="1"/>
</dbReference>
<dbReference type="InterPro" id="IPR025110">
    <property type="entry name" value="AMP-bd_C"/>
</dbReference>
<keyword evidence="8" id="KW-1185">Reference proteome</keyword>
<evidence type="ECO:0000256" key="2">
    <source>
        <dbReference type="ARBA" id="ARBA00022598"/>
    </source>
</evidence>
<proteinExistence type="inferred from homology"/>
<dbReference type="InterPro" id="IPR040097">
    <property type="entry name" value="FAAL/FAAC"/>
</dbReference>
<dbReference type="EMBL" id="QTTT01000001">
    <property type="protein sequence ID" value="REE94713.1"/>
    <property type="molecule type" value="Genomic_DNA"/>
</dbReference>
<dbReference type="RefSeq" id="WP_245973876.1">
    <property type="nucleotide sequence ID" value="NZ_QTTT01000001.1"/>
</dbReference>
<evidence type="ECO:0000313" key="8">
    <source>
        <dbReference type="Proteomes" id="UP000256661"/>
    </source>
</evidence>
<gene>
    <name evidence="7" type="ORF">DFJ69_0061</name>
</gene>
<evidence type="ECO:0000259" key="6">
    <source>
        <dbReference type="Pfam" id="PF23024"/>
    </source>
</evidence>